<name>A0A853CXN2_9MICO</name>
<protein>
    <recommendedName>
        <fullName evidence="3">GH18 domain-containing protein</fullName>
    </recommendedName>
</protein>
<dbReference type="EMBL" id="JACCFL010000001">
    <property type="protein sequence ID" value="NYJ23934.1"/>
    <property type="molecule type" value="Genomic_DNA"/>
</dbReference>
<sequence>MRTRRSGAGFIAAGLAIALGAVGIGAAGLSAAPAKAVALTGASTPSAITGMWAWGNPIDPAVDARGDGQPAFEPKALAAFASAHKLRTVYLSVPWAADQGPFGAWLRSAVTALHRAGVTTVGALGGDPAWAQQPDLAATWTTAALKAAPFDAVQFDVEPWVNATDDQLPGIVDQLATMYDTAARAAGSVPVGADLPWWLEAKPTADGSSTLFRTLLPHVKTVAIVAFSDHAAGDDGIVALARPAATAAASARVPFSVGVETDSPDVAGGPSATFGDDSAAVLEAQTALVRSAFGGLQGYTGVTVEHLLAWQALIARG</sequence>
<comment type="caution">
    <text evidence="1">The sequence shown here is derived from an EMBL/GenBank/DDBJ whole genome shotgun (WGS) entry which is preliminary data.</text>
</comment>
<organism evidence="1 2">
    <name type="scientific">Leifsonia shinshuensis</name>
    <dbReference type="NCBI Taxonomy" id="150026"/>
    <lineage>
        <taxon>Bacteria</taxon>
        <taxon>Bacillati</taxon>
        <taxon>Actinomycetota</taxon>
        <taxon>Actinomycetes</taxon>
        <taxon>Micrococcales</taxon>
        <taxon>Microbacteriaceae</taxon>
        <taxon>Leifsonia</taxon>
    </lineage>
</organism>
<gene>
    <name evidence="1" type="ORF">HNR13_002221</name>
</gene>
<evidence type="ECO:0000313" key="2">
    <source>
        <dbReference type="Proteomes" id="UP000578352"/>
    </source>
</evidence>
<proteinExistence type="predicted"/>
<dbReference type="RefSeq" id="WP_246312745.1">
    <property type="nucleotide sequence ID" value="NZ_BAABEH010000001.1"/>
</dbReference>
<evidence type="ECO:0008006" key="3">
    <source>
        <dbReference type="Google" id="ProtNLM"/>
    </source>
</evidence>
<reference evidence="1 2" key="1">
    <citation type="submission" date="2020-07" db="EMBL/GenBank/DDBJ databases">
        <title>Sequencing the genomes of 1000 actinobacteria strains.</title>
        <authorList>
            <person name="Klenk H.-P."/>
        </authorList>
    </citation>
    <scope>NUCLEOTIDE SEQUENCE [LARGE SCALE GENOMIC DNA]</scope>
    <source>
        <strain evidence="1 2">DSM 15165</strain>
    </source>
</reference>
<dbReference type="AlphaFoldDB" id="A0A853CXN2"/>
<accession>A0A853CXN2</accession>
<evidence type="ECO:0000313" key="1">
    <source>
        <dbReference type="EMBL" id="NYJ23934.1"/>
    </source>
</evidence>
<dbReference type="Proteomes" id="UP000578352">
    <property type="component" value="Unassembled WGS sequence"/>
</dbReference>